<evidence type="ECO:0000313" key="1">
    <source>
        <dbReference type="EMBL" id="ODM10435.1"/>
    </source>
</evidence>
<comment type="caution">
    <text evidence="1">The sequence shown here is derived from an EMBL/GenBank/DDBJ whole genome shotgun (WGS) entry which is preliminary data.</text>
</comment>
<protein>
    <submittedName>
        <fullName evidence="1">Uncharacterized protein</fullName>
    </submittedName>
</protein>
<reference evidence="1 2" key="1">
    <citation type="submission" date="2016-07" db="EMBL/GenBank/DDBJ databases">
        <title>Characterization of isolates of Eisenbergiella tayi derived from blood cultures, using whole genome sequencing.</title>
        <authorList>
            <person name="Burdz T."/>
            <person name="Wiebe D."/>
            <person name="Huynh C."/>
            <person name="Bernard K."/>
        </authorList>
    </citation>
    <scope>NUCLEOTIDE SEQUENCE [LARGE SCALE GENOMIC DNA]</scope>
    <source>
        <strain evidence="1 2">NML 120489</strain>
    </source>
</reference>
<dbReference type="AlphaFoldDB" id="A0A1E3ANV9"/>
<dbReference type="Proteomes" id="UP000095003">
    <property type="component" value="Unassembled WGS sequence"/>
</dbReference>
<gene>
    <name evidence="1" type="ORF">BEH84_04808</name>
</gene>
<dbReference type="EMBL" id="MCGI01000004">
    <property type="protein sequence ID" value="ODM10435.1"/>
    <property type="molecule type" value="Genomic_DNA"/>
</dbReference>
<name>A0A1E3ANV9_9FIRM</name>
<sequence>MGLIDNNKEECFACDNTGVMLIPNNIKKFDWLFDKYADSGQWNLYECRKKALNEVGYKRISCQYCLKGKEK</sequence>
<organism evidence="1 2">
    <name type="scientific">Eisenbergiella tayi</name>
    <dbReference type="NCBI Taxonomy" id="1432052"/>
    <lineage>
        <taxon>Bacteria</taxon>
        <taxon>Bacillati</taxon>
        <taxon>Bacillota</taxon>
        <taxon>Clostridia</taxon>
        <taxon>Lachnospirales</taxon>
        <taxon>Lachnospiraceae</taxon>
        <taxon>Eisenbergiella</taxon>
    </lineage>
</organism>
<proteinExistence type="predicted"/>
<dbReference type="GeneID" id="93301577"/>
<evidence type="ECO:0000313" key="2">
    <source>
        <dbReference type="Proteomes" id="UP000095003"/>
    </source>
</evidence>
<dbReference type="RefSeq" id="WP_069158584.1">
    <property type="nucleotide sequence ID" value="NZ_JBKXXQ010000028.1"/>
</dbReference>
<accession>A0A1E3ANV9</accession>